<feature type="transmembrane region" description="Helical" evidence="8">
    <location>
        <begin position="112"/>
        <end position="134"/>
    </location>
</feature>
<dbReference type="GO" id="GO:0015109">
    <property type="term" value="F:chromate transmembrane transporter activity"/>
    <property type="evidence" value="ECO:0007669"/>
    <property type="project" value="InterPro"/>
</dbReference>
<keyword evidence="3" id="KW-1003">Cell membrane</keyword>
<evidence type="ECO:0000256" key="1">
    <source>
        <dbReference type="ARBA" id="ARBA00004651"/>
    </source>
</evidence>
<feature type="transmembrane region" description="Helical" evidence="8">
    <location>
        <begin position="154"/>
        <end position="176"/>
    </location>
</feature>
<dbReference type="NCBIfam" id="TIGR00937">
    <property type="entry name" value="2A51"/>
    <property type="match status" value="1"/>
</dbReference>
<reference evidence="10" key="1">
    <citation type="journal article" date="2019" name="Nat. Commun.">
        <title>Expansion of phycobilisome linker gene families in mesophilic red algae.</title>
        <authorList>
            <person name="Lee J."/>
            <person name="Kim D."/>
            <person name="Bhattacharya D."/>
            <person name="Yoon H.S."/>
        </authorList>
    </citation>
    <scope>NUCLEOTIDE SEQUENCE [LARGE SCALE GENOMIC DNA]</scope>
    <source>
        <strain evidence="10">CCMP 1328</strain>
    </source>
</reference>
<comment type="caution">
    <text evidence="9">The sequence shown here is derived from an EMBL/GenBank/DDBJ whole genome shotgun (WGS) entry which is preliminary data.</text>
</comment>
<dbReference type="OMA" id="VWGMART"/>
<dbReference type="PANTHER" id="PTHR33567:SF3">
    <property type="entry name" value="CHROMATE ION TRANSPORTER (EUROFUNG)"/>
    <property type="match status" value="1"/>
</dbReference>
<evidence type="ECO:0000256" key="4">
    <source>
        <dbReference type="ARBA" id="ARBA00022692"/>
    </source>
</evidence>
<evidence type="ECO:0000256" key="8">
    <source>
        <dbReference type="SAM" id="Phobius"/>
    </source>
</evidence>
<dbReference type="Proteomes" id="UP000324585">
    <property type="component" value="Unassembled WGS sequence"/>
</dbReference>
<comment type="similarity">
    <text evidence="2">Belongs to the chromate ion transporter (CHR) (TC 2.A.51) family.</text>
</comment>
<dbReference type="Pfam" id="PF02417">
    <property type="entry name" value="Chromate_transp"/>
    <property type="match status" value="2"/>
</dbReference>
<evidence type="ECO:0000256" key="2">
    <source>
        <dbReference type="ARBA" id="ARBA00005262"/>
    </source>
</evidence>
<feature type="transmembrane region" description="Helical" evidence="8">
    <location>
        <begin position="210"/>
        <end position="228"/>
    </location>
</feature>
<comment type="subcellular location">
    <subcellularLocation>
        <location evidence="1">Cell membrane</location>
        <topology evidence="1">Multi-pass membrane protein</topology>
    </subcellularLocation>
</comment>
<name>A0A5J4Z3Q3_PORPP</name>
<keyword evidence="6 8" id="KW-0472">Membrane</keyword>
<dbReference type="OrthoDB" id="2160638at2759"/>
<dbReference type="GO" id="GO:0005886">
    <property type="term" value="C:plasma membrane"/>
    <property type="evidence" value="ECO:0007669"/>
    <property type="project" value="UniProtKB-SubCell"/>
</dbReference>
<feature type="transmembrane region" description="Helical" evidence="8">
    <location>
        <begin position="302"/>
        <end position="322"/>
    </location>
</feature>
<accession>A0A5J4Z3Q3</accession>
<feature type="transmembrane region" description="Helical" evidence="8">
    <location>
        <begin position="365"/>
        <end position="388"/>
    </location>
</feature>
<evidence type="ECO:0000256" key="3">
    <source>
        <dbReference type="ARBA" id="ARBA00022475"/>
    </source>
</evidence>
<dbReference type="AlphaFoldDB" id="A0A5J4Z3Q3"/>
<feature type="transmembrane region" description="Helical" evidence="8">
    <location>
        <begin position="188"/>
        <end position="204"/>
    </location>
</feature>
<evidence type="ECO:0000256" key="5">
    <source>
        <dbReference type="ARBA" id="ARBA00022989"/>
    </source>
</evidence>
<dbReference type="PIRSF" id="PIRSF004810">
    <property type="entry name" value="ChrA"/>
    <property type="match status" value="1"/>
</dbReference>
<keyword evidence="5 8" id="KW-1133">Transmembrane helix</keyword>
<evidence type="ECO:0000256" key="7">
    <source>
        <dbReference type="SAM" id="MobiDB-lite"/>
    </source>
</evidence>
<feature type="region of interest" description="Disordered" evidence="7">
    <location>
        <begin position="236"/>
        <end position="256"/>
    </location>
</feature>
<sequence length="470" mass="49384">MIHRSIDLGHSMGERGALLGGAPGERSAKHGVSFGARLGDIVRYITPLGVSAFGGPQAHVAIAHRKLVDEEDWIDEDVFVGLFALSSALPGPSSTQLITSIGAYKAGMLGGFLSFFLFQVPGFLAMLFLGLLVAPAVERGDTSVSGGLAQAVLQLFDAIAPGLVAAAFAQVALASYMISQKTCGKIKLHWALNLVSTTIAVLISPEASAWVYPLMMALGGLVTLWAVMSARAPAASSTSPARDTTQNAESHDSLEQHQEQMTRVGGAFLLMIFIAISLALLFVRSSSMALRHTRAFQLTEAFWRMGGTVFGGGQVVLPMIYNEVVARGWLAENIFLYGFALVQCMPGPLFNLSVFIGAACAGVPGALLCAFGLFAPGVLLIMGCLPFWTRFRNSPRFRALMLGVNATAAGLINAALFVFLQKSLPNAGTYAVAVIAGVLSVVFGVSAPLTIVLGGVLGYLMTLLGLGRAM</sequence>
<feature type="transmembrane region" description="Helical" evidence="8">
    <location>
        <begin position="264"/>
        <end position="282"/>
    </location>
</feature>
<keyword evidence="10" id="KW-1185">Reference proteome</keyword>
<feature type="transmembrane region" description="Helical" evidence="8">
    <location>
        <begin position="432"/>
        <end position="460"/>
    </location>
</feature>
<proteinExistence type="inferred from homology"/>
<feature type="transmembrane region" description="Helical" evidence="8">
    <location>
        <begin position="334"/>
        <end position="359"/>
    </location>
</feature>
<dbReference type="PANTHER" id="PTHR33567">
    <property type="entry name" value="CHROMATE ION TRANSPORTER (EUROFUNG)"/>
    <property type="match status" value="1"/>
</dbReference>
<gene>
    <name evidence="9" type="ORF">FVE85_5139</name>
</gene>
<dbReference type="EMBL" id="VRMN01000001">
    <property type="protein sequence ID" value="KAA8497554.1"/>
    <property type="molecule type" value="Genomic_DNA"/>
</dbReference>
<dbReference type="InterPro" id="IPR003370">
    <property type="entry name" value="Chromate_transpt"/>
</dbReference>
<protein>
    <submittedName>
        <fullName evidence="9">Putative chromate transport protein</fullName>
    </submittedName>
</protein>
<keyword evidence="4 8" id="KW-0812">Transmembrane</keyword>
<feature type="transmembrane region" description="Helical" evidence="8">
    <location>
        <begin position="400"/>
        <end position="420"/>
    </location>
</feature>
<organism evidence="9 10">
    <name type="scientific">Porphyridium purpureum</name>
    <name type="common">Red alga</name>
    <name type="synonym">Porphyridium cruentum</name>
    <dbReference type="NCBI Taxonomy" id="35688"/>
    <lineage>
        <taxon>Eukaryota</taxon>
        <taxon>Rhodophyta</taxon>
        <taxon>Bangiophyceae</taxon>
        <taxon>Porphyridiales</taxon>
        <taxon>Porphyridiaceae</taxon>
        <taxon>Porphyridium</taxon>
    </lineage>
</organism>
<evidence type="ECO:0000256" key="6">
    <source>
        <dbReference type="ARBA" id="ARBA00023136"/>
    </source>
</evidence>
<dbReference type="InterPro" id="IPR014047">
    <property type="entry name" value="Chr_Tranpt_l_chain"/>
</dbReference>
<evidence type="ECO:0000313" key="9">
    <source>
        <dbReference type="EMBL" id="KAA8497554.1"/>
    </source>
</evidence>
<evidence type="ECO:0000313" key="10">
    <source>
        <dbReference type="Proteomes" id="UP000324585"/>
    </source>
</evidence>